<dbReference type="AlphaFoldDB" id="A0A423SZD1"/>
<dbReference type="SUPFAM" id="SSF47473">
    <property type="entry name" value="EF-hand"/>
    <property type="match status" value="1"/>
</dbReference>
<dbReference type="Proteomes" id="UP000283509">
    <property type="component" value="Unassembled WGS sequence"/>
</dbReference>
<dbReference type="InterPro" id="IPR002048">
    <property type="entry name" value="EF_hand_dom"/>
</dbReference>
<dbReference type="PROSITE" id="PS00018">
    <property type="entry name" value="EF_HAND_1"/>
    <property type="match status" value="1"/>
</dbReference>
<name>A0A423SZD1_PENVA</name>
<dbReference type="InterPro" id="IPR011992">
    <property type="entry name" value="EF-hand-dom_pair"/>
</dbReference>
<reference evidence="3 4" key="1">
    <citation type="submission" date="2018-04" db="EMBL/GenBank/DDBJ databases">
        <authorList>
            <person name="Zhang X."/>
            <person name="Yuan J."/>
            <person name="Li F."/>
            <person name="Xiang J."/>
        </authorList>
    </citation>
    <scope>NUCLEOTIDE SEQUENCE [LARGE SCALE GENOMIC DNA]</scope>
    <source>
        <tissue evidence="3">Muscle</tissue>
    </source>
</reference>
<dbReference type="GO" id="GO:0005509">
    <property type="term" value="F:calcium ion binding"/>
    <property type="evidence" value="ECO:0007669"/>
    <property type="project" value="InterPro"/>
</dbReference>
<comment type="caution">
    <text evidence="3">The sequence shown here is derived from an EMBL/GenBank/DDBJ whole genome shotgun (WGS) entry which is preliminary data.</text>
</comment>
<dbReference type="EMBL" id="QCYY01002544">
    <property type="protein sequence ID" value="ROT69620.1"/>
    <property type="molecule type" value="Genomic_DNA"/>
</dbReference>
<evidence type="ECO:0000256" key="1">
    <source>
        <dbReference type="ARBA" id="ARBA00022837"/>
    </source>
</evidence>
<dbReference type="PROSITE" id="PS50222">
    <property type="entry name" value="EF_HAND_2"/>
    <property type="match status" value="1"/>
</dbReference>
<evidence type="ECO:0000259" key="2">
    <source>
        <dbReference type="PROSITE" id="PS50222"/>
    </source>
</evidence>
<dbReference type="Gene3D" id="1.10.238.10">
    <property type="entry name" value="EF-hand"/>
    <property type="match status" value="1"/>
</dbReference>
<feature type="domain" description="EF-hand" evidence="2">
    <location>
        <begin position="134"/>
        <end position="169"/>
    </location>
</feature>
<organism evidence="3 4">
    <name type="scientific">Penaeus vannamei</name>
    <name type="common">Whiteleg shrimp</name>
    <name type="synonym">Litopenaeus vannamei</name>
    <dbReference type="NCBI Taxonomy" id="6689"/>
    <lineage>
        <taxon>Eukaryota</taxon>
        <taxon>Metazoa</taxon>
        <taxon>Ecdysozoa</taxon>
        <taxon>Arthropoda</taxon>
        <taxon>Crustacea</taxon>
        <taxon>Multicrustacea</taxon>
        <taxon>Malacostraca</taxon>
        <taxon>Eumalacostraca</taxon>
        <taxon>Eucarida</taxon>
        <taxon>Decapoda</taxon>
        <taxon>Dendrobranchiata</taxon>
        <taxon>Penaeoidea</taxon>
        <taxon>Penaeidae</taxon>
        <taxon>Penaeus</taxon>
    </lineage>
</organism>
<sequence length="228" mass="26972">MVSTCHSWMQWIWNRLCGNTPARPRLTPFRREKLLYEFNTFLDENQDGVLEECDLKLAVERLCRRYSWAPDDPRALRAKALMRDLWLSLRLHVDEDQDEKVTRAEWLSLWADVQRVSERTRLTHSKESPTIPSWMREYFHYKFLLFDVAGDGVLDEEEFVYVMAQHGAVEGVAKKSWFLMTQGRRLLRQDSFERLCEEFFLSDQPTDPGTFLAARLYFLPGEQRTGGP</sequence>
<proteinExistence type="predicted"/>
<dbReference type="OrthoDB" id="9974725at2759"/>
<dbReference type="InterPro" id="IPR018247">
    <property type="entry name" value="EF_Hand_1_Ca_BS"/>
</dbReference>
<keyword evidence="1" id="KW-0106">Calcium</keyword>
<evidence type="ECO:0000313" key="4">
    <source>
        <dbReference type="Proteomes" id="UP000283509"/>
    </source>
</evidence>
<keyword evidence="4" id="KW-1185">Reference proteome</keyword>
<evidence type="ECO:0000313" key="3">
    <source>
        <dbReference type="EMBL" id="ROT69620.1"/>
    </source>
</evidence>
<accession>A0A423SZD1</accession>
<gene>
    <name evidence="3" type="ORF">C7M84_012165</name>
</gene>
<protein>
    <recommendedName>
        <fullName evidence="2">EF-hand domain-containing protein</fullName>
    </recommendedName>
</protein>
<reference evidence="3 4" key="2">
    <citation type="submission" date="2019-01" db="EMBL/GenBank/DDBJ databases">
        <title>The decoding of complex shrimp genome reveals the adaptation for benthos swimmer, frequently molting mechanism and breeding impact on genome.</title>
        <authorList>
            <person name="Sun Y."/>
            <person name="Gao Y."/>
            <person name="Yu Y."/>
        </authorList>
    </citation>
    <scope>NUCLEOTIDE SEQUENCE [LARGE SCALE GENOMIC DNA]</scope>
    <source>
        <tissue evidence="3">Muscle</tissue>
    </source>
</reference>